<dbReference type="Proteomes" id="UP000019478">
    <property type="component" value="Unassembled WGS sequence"/>
</dbReference>
<feature type="region of interest" description="Disordered" evidence="1">
    <location>
        <begin position="1"/>
        <end position="31"/>
    </location>
</feature>
<dbReference type="HOGENOM" id="CLU_376839_0_0_1"/>
<dbReference type="STRING" id="1182542.W9XG07"/>
<reference evidence="2 3" key="1">
    <citation type="submission" date="2013-03" db="EMBL/GenBank/DDBJ databases">
        <title>The Genome Sequence of Capronia epimyces CBS 606.96.</title>
        <authorList>
            <consortium name="The Broad Institute Genomics Platform"/>
            <person name="Cuomo C."/>
            <person name="de Hoog S."/>
            <person name="Gorbushina A."/>
            <person name="Walker B."/>
            <person name="Young S.K."/>
            <person name="Zeng Q."/>
            <person name="Gargeya S."/>
            <person name="Fitzgerald M."/>
            <person name="Haas B."/>
            <person name="Abouelleil A."/>
            <person name="Allen A.W."/>
            <person name="Alvarado L."/>
            <person name="Arachchi H.M."/>
            <person name="Berlin A.M."/>
            <person name="Chapman S.B."/>
            <person name="Gainer-Dewar J."/>
            <person name="Goldberg J."/>
            <person name="Griggs A."/>
            <person name="Gujja S."/>
            <person name="Hansen M."/>
            <person name="Howarth C."/>
            <person name="Imamovic A."/>
            <person name="Ireland A."/>
            <person name="Larimer J."/>
            <person name="McCowan C."/>
            <person name="Murphy C."/>
            <person name="Pearson M."/>
            <person name="Poon T.W."/>
            <person name="Priest M."/>
            <person name="Roberts A."/>
            <person name="Saif S."/>
            <person name="Shea T."/>
            <person name="Sisk P."/>
            <person name="Sykes S."/>
            <person name="Wortman J."/>
            <person name="Nusbaum C."/>
            <person name="Birren B."/>
        </authorList>
    </citation>
    <scope>NUCLEOTIDE SEQUENCE [LARGE SCALE GENOMIC DNA]</scope>
    <source>
        <strain evidence="2 3">CBS 606.96</strain>
    </source>
</reference>
<feature type="compositionally biased region" description="Low complexity" evidence="1">
    <location>
        <begin position="1"/>
        <end position="12"/>
    </location>
</feature>
<name>W9XG07_9EURO</name>
<gene>
    <name evidence="2" type="ORF">A1O3_08919</name>
</gene>
<sequence length="845" mass="94779">MTPSLQSFLDSPSDLDSDLSEPPEDFNNMQSSLEAELKQISLESPCFMHSSKSGLKRKSATSSQLEGDWANDAGDADNYRLSRFKKQRLHNFRSQFEDIPIEVGHVAYNDFDAVPDGGQILNLVVSYLVDDRDLVNLIETCTRFARALAPASSAIWKERFLSRYDYAYVRRPTEYAIAYQLRRLVLAHFVPFTTPNDRRLAIQLEVLKDMILETYLQPRPHLDPPLTSRNLAVFASPGNSPWMRIFLSCFFFPKPGRRYGQPHAMFDAVQLVFSHLLLSPESKMAHVIDSSRENYNLAVVYNWDKPFSTLFRRLPEENEGRDSVHGRRQRELSNLRPRKSTWPFQVEAPKAKYELDTHALLHIRNFWHRHLIDDSDSDSARLIGSRQMGVMGENTYAKMARHLRSAGIAAKMWERPLKDDMKQMATEWYGHWSCVHPWPRKRQELEEMQSCAEDWESIDPMKLDFSTTTNNQVDGFWSPIFSAIPAFAKTIPESGPCVFIRGLAPFVELPSWRDGKSLASTSTTSQSRSYSHSQATLTTPRLPKYHPYLSLRLRGVIHSIPSQPTPETVGLGSDADGIPGWSRIVMVLYKPSKRYLIQVLEHAEEEYGGQFGPVVTSQLLQTAQAQAQAGQQAANPGAGQAADVDASELEAQLESYLRQKLVSKPEWRDPARMDREVIEDIEEKFRLSEFLDWNDMDYAYAYEGVILPGGKIMMGRWWRCGMFGQGDGLELGADGQPVDLGLGLDSTLLASDGDNDGDVDGGQTPDTGIGMSVDRDGDGDGDGVGVTITTGLGHEDGDSADPTNNTDDNESETESPVNVANANANAAGSAARDKKLERGPFVFWC</sequence>
<evidence type="ECO:0000313" key="3">
    <source>
        <dbReference type="Proteomes" id="UP000019478"/>
    </source>
</evidence>
<dbReference type="eggNOG" id="ENOG502S3DJ">
    <property type="taxonomic scope" value="Eukaryota"/>
</dbReference>
<evidence type="ECO:0000256" key="1">
    <source>
        <dbReference type="SAM" id="MobiDB-lite"/>
    </source>
</evidence>
<dbReference type="GeneID" id="19173005"/>
<accession>W9XG07</accession>
<dbReference type="RefSeq" id="XP_007737205.1">
    <property type="nucleotide sequence ID" value="XM_007739015.1"/>
</dbReference>
<dbReference type="AlphaFoldDB" id="W9XG07"/>
<feature type="region of interest" description="Disordered" evidence="1">
    <location>
        <begin position="517"/>
        <end position="536"/>
    </location>
</feature>
<feature type="region of interest" description="Disordered" evidence="1">
    <location>
        <begin position="749"/>
        <end position="818"/>
    </location>
</feature>
<feature type="compositionally biased region" description="Acidic residues" evidence="1">
    <location>
        <begin position="13"/>
        <end position="24"/>
    </location>
</feature>
<keyword evidence="3" id="KW-1185">Reference proteome</keyword>
<dbReference type="EMBL" id="AMGY01000008">
    <property type="protein sequence ID" value="EXJ79417.1"/>
    <property type="molecule type" value="Genomic_DNA"/>
</dbReference>
<proteinExistence type="predicted"/>
<evidence type="ECO:0000313" key="2">
    <source>
        <dbReference type="EMBL" id="EXJ79417.1"/>
    </source>
</evidence>
<comment type="caution">
    <text evidence="2">The sequence shown here is derived from an EMBL/GenBank/DDBJ whole genome shotgun (WGS) entry which is preliminary data.</text>
</comment>
<organism evidence="2 3">
    <name type="scientific">Capronia epimyces CBS 606.96</name>
    <dbReference type="NCBI Taxonomy" id="1182542"/>
    <lineage>
        <taxon>Eukaryota</taxon>
        <taxon>Fungi</taxon>
        <taxon>Dikarya</taxon>
        <taxon>Ascomycota</taxon>
        <taxon>Pezizomycotina</taxon>
        <taxon>Eurotiomycetes</taxon>
        <taxon>Chaetothyriomycetidae</taxon>
        <taxon>Chaetothyriales</taxon>
        <taxon>Herpotrichiellaceae</taxon>
        <taxon>Capronia</taxon>
    </lineage>
</organism>
<dbReference type="OrthoDB" id="6339427at2759"/>
<protein>
    <submittedName>
        <fullName evidence="2">Uncharacterized protein</fullName>
    </submittedName>
</protein>